<dbReference type="EMBL" id="CP139781">
    <property type="protein sequence ID" value="WRQ88429.1"/>
    <property type="molecule type" value="Genomic_DNA"/>
</dbReference>
<gene>
    <name evidence="2" type="ORF">K1X11_003370</name>
</gene>
<proteinExistence type="predicted"/>
<evidence type="ECO:0000313" key="3">
    <source>
        <dbReference type="Proteomes" id="UP000738431"/>
    </source>
</evidence>
<dbReference type="Pfam" id="PF16798">
    <property type="entry name" value="DUF5069"/>
    <property type="match status" value="1"/>
</dbReference>
<reference evidence="2 3" key="1">
    <citation type="submission" date="2021-08" db="EMBL/GenBank/DDBJ databases">
        <authorList>
            <person name="Zhang D."/>
            <person name="Zhang A."/>
            <person name="Wang L."/>
        </authorList>
    </citation>
    <scope>NUCLEOTIDE SEQUENCE [LARGE SCALE GENOMIC DNA]</scope>
    <source>
        <strain evidence="2 3">WL0086</strain>
    </source>
</reference>
<name>A0ABZ1CA04_9BACT</name>
<sequence length="177" mass="19627">MSITHFAFPTTFRELYDHAVQAYRAGASSSAELYDEAQTAWLAANGINAQAMFDYAEDDVSGGAPGFEHALAIETIRRDYFLNVQKGVPSTVVADPDTWAGKAEAIDGIVWLPRILPKVRAKLRGELPASMMYCCGGDRNFFRTHDILPAEFLNLAWRHFDDDDAIIAWVKARSVAV</sequence>
<evidence type="ECO:0000313" key="2">
    <source>
        <dbReference type="EMBL" id="WRQ88429.1"/>
    </source>
</evidence>
<evidence type="ECO:0000259" key="1">
    <source>
        <dbReference type="Pfam" id="PF16798"/>
    </source>
</evidence>
<dbReference type="InterPro" id="IPR031849">
    <property type="entry name" value="DUF5069"/>
</dbReference>
<dbReference type="RefSeq" id="WP_225919640.1">
    <property type="nucleotide sequence ID" value="NZ_CP139781.1"/>
</dbReference>
<feature type="domain" description="DUF5069" evidence="1">
    <location>
        <begin position="104"/>
        <end position="173"/>
    </location>
</feature>
<reference evidence="2 3" key="2">
    <citation type="submission" date="2023-12" db="EMBL/GenBank/DDBJ databases">
        <title>Description of an unclassified Opitutus bacterium of Verrucomicrobiota.</title>
        <authorList>
            <person name="Zhang D.-F."/>
        </authorList>
    </citation>
    <scope>NUCLEOTIDE SEQUENCE [LARGE SCALE GENOMIC DNA]</scope>
    <source>
        <strain evidence="2 3">WL0086</strain>
    </source>
</reference>
<protein>
    <submittedName>
        <fullName evidence="2">DUF5069 domain-containing protein</fullName>
    </submittedName>
</protein>
<dbReference type="Proteomes" id="UP000738431">
    <property type="component" value="Chromosome"/>
</dbReference>
<accession>A0ABZ1CA04</accession>
<organism evidence="2 3">
    <name type="scientific">Actomonas aquatica</name>
    <dbReference type="NCBI Taxonomy" id="2866162"/>
    <lineage>
        <taxon>Bacteria</taxon>
        <taxon>Pseudomonadati</taxon>
        <taxon>Verrucomicrobiota</taxon>
        <taxon>Opitutia</taxon>
        <taxon>Opitutales</taxon>
        <taxon>Opitutaceae</taxon>
        <taxon>Actomonas</taxon>
    </lineage>
</organism>
<keyword evidence="3" id="KW-1185">Reference proteome</keyword>